<name>A0A0V0U611_9BILA</name>
<gene>
    <name evidence="2" type="ORF">T05_8131</name>
</gene>
<dbReference type="EMBL" id="JYDJ01000054">
    <property type="protein sequence ID" value="KRX46655.1"/>
    <property type="molecule type" value="Genomic_DNA"/>
</dbReference>
<keyword evidence="3" id="KW-1185">Reference proteome</keyword>
<feature type="domain" description="Transcription factor CBF/NF-Y/archaeal histone" evidence="1">
    <location>
        <begin position="7"/>
        <end position="68"/>
    </location>
</feature>
<dbReference type="AlphaFoldDB" id="A0A0V0U611"/>
<evidence type="ECO:0000313" key="2">
    <source>
        <dbReference type="EMBL" id="KRX46655.1"/>
    </source>
</evidence>
<dbReference type="OrthoDB" id="5914169at2759"/>
<feature type="non-terminal residue" evidence="2">
    <location>
        <position position="245"/>
    </location>
</feature>
<evidence type="ECO:0000259" key="1">
    <source>
        <dbReference type="Pfam" id="PF00808"/>
    </source>
</evidence>
<dbReference type="Proteomes" id="UP000055048">
    <property type="component" value="Unassembled WGS sequence"/>
</dbReference>
<dbReference type="InterPro" id="IPR003958">
    <property type="entry name" value="CBFA_NFYB_domain"/>
</dbReference>
<dbReference type="GO" id="GO:0046982">
    <property type="term" value="F:protein heterodimerization activity"/>
    <property type="evidence" value="ECO:0007669"/>
    <property type="project" value="InterPro"/>
</dbReference>
<accession>A0A0V0U611</accession>
<dbReference type="Gene3D" id="1.10.20.10">
    <property type="entry name" value="Histone, subunit A"/>
    <property type="match status" value="1"/>
</dbReference>
<organism evidence="2 3">
    <name type="scientific">Trichinella murrelli</name>
    <dbReference type="NCBI Taxonomy" id="144512"/>
    <lineage>
        <taxon>Eukaryota</taxon>
        <taxon>Metazoa</taxon>
        <taxon>Ecdysozoa</taxon>
        <taxon>Nematoda</taxon>
        <taxon>Enoplea</taxon>
        <taxon>Dorylaimia</taxon>
        <taxon>Trichinellida</taxon>
        <taxon>Trichinellidae</taxon>
        <taxon>Trichinella</taxon>
    </lineage>
</organism>
<dbReference type="InterPro" id="IPR009072">
    <property type="entry name" value="Histone-fold"/>
</dbReference>
<dbReference type="Pfam" id="PF00808">
    <property type="entry name" value="CBFD_NFYB_HMF"/>
    <property type="match status" value="1"/>
</dbReference>
<feature type="non-terminal residue" evidence="2">
    <location>
        <position position="1"/>
    </location>
</feature>
<reference evidence="2 3" key="1">
    <citation type="submission" date="2015-01" db="EMBL/GenBank/DDBJ databases">
        <title>Evolution of Trichinella species and genotypes.</title>
        <authorList>
            <person name="Korhonen P.K."/>
            <person name="Edoardo P."/>
            <person name="Giuseppe L.R."/>
            <person name="Gasser R.B."/>
        </authorList>
    </citation>
    <scope>NUCLEOTIDE SEQUENCE [LARGE SCALE GENOMIC DNA]</scope>
    <source>
        <strain evidence="2">ISS417</strain>
    </source>
</reference>
<dbReference type="SUPFAM" id="SSF47113">
    <property type="entry name" value="Histone-fold"/>
    <property type="match status" value="1"/>
</dbReference>
<proteinExistence type="predicted"/>
<protein>
    <recommendedName>
        <fullName evidence="1">Transcription factor CBF/NF-Y/archaeal histone domain-containing protein</fullName>
    </recommendedName>
</protein>
<sequence length="245" mass="27852">LKMNSFFQPDIVEKIMMQYSGIQGVSKEAAEIMAHAAELFCIDLMKKARVITELYERDVVLEKDVNLCGQVYPTIASIQDSVNEMSTDSMNRIKIGTKEDANDDVIQEPKMKVVRHDVVECTNMAIMNMAPGASCRILYAVIEKIEEKLSSDALHHAGTVIVFSILHATIAFSMFKLEINFTTFQIKVMTKRSTYTVTDTARLVFSQSEIQHTFKWLSRLRLVARKKCCCKLAAYVSIYLHFQIC</sequence>
<comment type="caution">
    <text evidence="2">The sequence shown here is derived from an EMBL/GenBank/DDBJ whole genome shotgun (WGS) entry which is preliminary data.</text>
</comment>
<evidence type="ECO:0000313" key="3">
    <source>
        <dbReference type="Proteomes" id="UP000055048"/>
    </source>
</evidence>